<keyword evidence="1" id="KW-0472">Membrane</keyword>
<evidence type="ECO:0000313" key="4">
    <source>
        <dbReference type="Proteomes" id="UP000278351"/>
    </source>
</evidence>
<dbReference type="PANTHER" id="PTHR30273">
    <property type="entry name" value="PERIPLASMIC SIGNAL SENSOR AND SIGMA FACTOR ACTIVATOR FECR-RELATED"/>
    <property type="match status" value="1"/>
</dbReference>
<evidence type="ECO:0000313" key="3">
    <source>
        <dbReference type="EMBL" id="RPE08889.1"/>
    </source>
</evidence>
<organism evidence="3 4">
    <name type="scientific">Chitinophaga lutea</name>
    <dbReference type="NCBI Taxonomy" id="2488634"/>
    <lineage>
        <taxon>Bacteria</taxon>
        <taxon>Pseudomonadati</taxon>
        <taxon>Bacteroidota</taxon>
        <taxon>Chitinophagia</taxon>
        <taxon>Chitinophagales</taxon>
        <taxon>Chitinophagaceae</taxon>
        <taxon>Chitinophaga</taxon>
    </lineage>
</organism>
<keyword evidence="1" id="KW-0812">Transmembrane</keyword>
<dbReference type="PIRSF" id="PIRSF018266">
    <property type="entry name" value="FecR"/>
    <property type="match status" value="1"/>
</dbReference>
<dbReference type="EMBL" id="RPDH01000002">
    <property type="protein sequence ID" value="RPE08889.1"/>
    <property type="molecule type" value="Genomic_DNA"/>
</dbReference>
<gene>
    <name evidence="3" type="ORF">EGT74_17875</name>
</gene>
<dbReference type="Proteomes" id="UP000278351">
    <property type="component" value="Unassembled WGS sequence"/>
</dbReference>
<reference evidence="3 4" key="1">
    <citation type="submission" date="2018-11" db="EMBL/GenBank/DDBJ databases">
        <title>Chitinophaga lutea sp.nov., isolate from arsenic contaminated soil.</title>
        <authorList>
            <person name="Zong Y."/>
        </authorList>
    </citation>
    <scope>NUCLEOTIDE SEQUENCE [LARGE SCALE GENOMIC DNA]</scope>
    <source>
        <strain evidence="3 4">ZY74</strain>
    </source>
</reference>
<comment type="caution">
    <text evidence="3">The sequence shown here is derived from an EMBL/GenBank/DDBJ whole genome shotgun (WGS) entry which is preliminary data.</text>
</comment>
<accession>A0A3N4PQ86</accession>
<proteinExistence type="predicted"/>
<dbReference type="Gene3D" id="2.60.120.1440">
    <property type="match status" value="1"/>
</dbReference>
<sequence>MEQQKYPGAKALLEKFHAGQCTPEELALLDEWYANLGDPAAAQLPVEAADAQREAFLERFRTATAPQKVVRMMPPAAKRLLAASILLLVGLALAWLYLRRTQQATPVATALVVENGSGSIKKVTLPDSSEVWLNANASLRWNEDPANKERHLELTGEAFFDVEGSSDHPFILHTRDFTVRVLGTTFSVEAYPQENMSRVSLVSGKVKVCSNADSSVATMLQPGFAATVGKGDSLMLVAAADTSAASWKEGGFAVSALSVRDAVTRLCGRYGYTVRWENTHHLNKQITVALPAQPFEDMLGSLCYMNHKRFSISGKLVTIH</sequence>
<dbReference type="Pfam" id="PF04773">
    <property type="entry name" value="FecR"/>
    <property type="match status" value="1"/>
</dbReference>
<dbReference type="GO" id="GO:0016989">
    <property type="term" value="F:sigma factor antagonist activity"/>
    <property type="evidence" value="ECO:0007669"/>
    <property type="project" value="TreeGrafter"/>
</dbReference>
<feature type="transmembrane region" description="Helical" evidence="1">
    <location>
        <begin position="80"/>
        <end position="98"/>
    </location>
</feature>
<dbReference type="AlphaFoldDB" id="A0A3N4PQ86"/>
<keyword evidence="4" id="KW-1185">Reference proteome</keyword>
<dbReference type="PANTHER" id="PTHR30273:SF2">
    <property type="entry name" value="PROTEIN FECR"/>
    <property type="match status" value="1"/>
</dbReference>
<dbReference type="InterPro" id="IPR012373">
    <property type="entry name" value="Ferrdict_sens_TM"/>
</dbReference>
<dbReference type="Gene3D" id="3.55.50.30">
    <property type="match status" value="1"/>
</dbReference>
<evidence type="ECO:0000256" key="1">
    <source>
        <dbReference type="SAM" id="Phobius"/>
    </source>
</evidence>
<name>A0A3N4PQ86_9BACT</name>
<evidence type="ECO:0000259" key="2">
    <source>
        <dbReference type="Pfam" id="PF04773"/>
    </source>
</evidence>
<dbReference type="RefSeq" id="WP_123847889.1">
    <property type="nucleotide sequence ID" value="NZ_RPDH01000002.1"/>
</dbReference>
<feature type="domain" description="FecR protein" evidence="2">
    <location>
        <begin position="114"/>
        <end position="207"/>
    </location>
</feature>
<dbReference type="InterPro" id="IPR006860">
    <property type="entry name" value="FecR"/>
</dbReference>
<protein>
    <submittedName>
        <fullName evidence="3">DUF4974 domain-containing protein</fullName>
    </submittedName>
</protein>
<keyword evidence="1" id="KW-1133">Transmembrane helix</keyword>
<dbReference type="OrthoDB" id="738872at2"/>